<evidence type="ECO:0000313" key="2">
    <source>
        <dbReference type="Proteomes" id="UP000748752"/>
    </source>
</evidence>
<gene>
    <name evidence="1" type="ORF">CKO31_06330</name>
</gene>
<keyword evidence="2" id="KW-1185">Reference proteome</keyword>
<sequence>MATPDLAPIADLQRELNAHPVYTEVTDLADLRVFMSHHVYAVWDFMSLIKYLQHNVAPTTTPWMPPADPAVAYFINQLVLEEESDAVETEAGTEYSSHFQLYLKSMAEVGADADAPLRFLDTVQRDGLDAALYADSTPVPARYFTETTFCFIREDKPHAAAAALAVGRERIIPDMFRRLLEGAGVGADQAPTFHQYLNRHIHLDEDFHGPLSLRLLENLCGDDDKRLEEAATAAEEAVCARIRFWDGVLEAVRVARA</sequence>
<accession>A0ABS1CFV3</accession>
<protein>
    <submittedName>
        <fullName evidence="1">Heme oxygenase</fullName>
    </submittedName>
</protein>
<dbReference type="EMBL" id="NRRV01000011">
    <property type="protein sequence ID" value="MBK1630369.1"/>
    <property type="molecule type" value="Genomic_DNA"/>
</dbReference>
<comment type="caution">
    <text evidence="1">The sequence shown here is derived from an EMBL/GenBank/DDBJ whole genome shotgun (WGS) entry which is preliminary data.</text>
</comment>
<organism evidence="1 2">
    <name type="scientific">Thiohalocapsa halophila</name>
    <dbReference type="NCBI Taxonomy" id="69359"/>
    <lineage>
        <taxon>Bacteria</taxon>
        <taxon>Pseudomonadati</taxon>
        <taxon>Pseudomonadota</taxon>
        <taxon>Gammaproteobacteria</taxon>
        <taxon>Chromatiales</taxon>
        <taxon>Chromatiaceae</taxon>
        <taxon>Thiohalocapsa</taxon>
    </lineage>
</organism>
<evidence type="ECO:0000313" key="1">
    <source>
        <dbReference type="EMBL" id="MBK1630369.1"/>
    </source>
</evidence>
<reference evidence="1 2" key="1">
    <citation type="journal article" date="2020" name="Microorganisms">
        <title>Osmotic Adaptation and Compatible Solute Biosynthesis of Phototrophic Bacteria as Revealed from Genome Analyses.</title>
        <authorList>
            <person name="Imhoff J.F."/>
            <person name="Rahn T."/>
            <person name="Kunzel S."/>
            <person name="Keller A."/>
            <person name="Neulinger S.C."/>
        </authorList>
    </citation>
    <scope>NUCLEOTIDE SEQUENCE [LARGE SCALE GENOMIC DNA]</scope>
    <source>
        <strain evidence="1 2">DSM 6210</strain>
    </source>
</reference>
<dbReference type="Gene3D" id="1.20.910.10">
    <property type="entry name" value="Heme oxygenase-like"/>
    <property type="match status" value="1"/>
</dbReference>
<dbReference type="Pfam" id="PF11251">
    <property type="entry name" value="DUF3050"/>
    <property type="match status" value="1"/>
</dbReference>
<dbReference type="Proteomes" id="UP000748752">
    <property type="component" value="Unassembled WGS sequence"/>
</dbReference>
<dbReference type="RefSeq" id="WP_200235147.1">
    <property type="nucleotide sequence ID" value="NZ_NRRV01000011.1"/>
</dbReference>
<proteinExistence type="predicted"/>
<dbReference type="SUPFAM" id="SSF48613">
    <property type="entry name" value="Heme oxygenase-like"/>
    <property type="match status" value="1"/>
</dbReference>
<dbReference type="InterPro" id="IPR016084">
    <property type="entry name" value="Haem_Oase-like_multi-hlx"/>
</dbReference>
<name>A0ABS1CFV3_9GAMM</name>
<dbReference type="InterPro" id="IPR024423">
    <property type="entry name" value="DUF3050"/>
</dbReference>